<reference evidence="2 3" key="1">
    <citation type="submission" date="2020-07" db="EMBL/GenBank/DDBJ databases">
        <title>Sequencing the genomes of 1000 actinobacteria strains.</title>
        <authorList>
            <person name="Klenk H.-P."/>
        </authorList>
    </citation>
    <scope>NUCLEOTIDE SEQUENCE [LARGE SCALE GENOMIC DNA]</scope>
    <source>
        <strain evidence="2 3">DSM 104006</strain>
    </source>
</reference>
<dbReference type="Proteomes" id="UP000549616">
    <property type="component" value="Unassembled WGS sequence"/>
</dbReference>
<dbReference type="PANTHER" id="PTHR34075">
    <property type="entry name" value="BLR3430 PROTEIN"/>
    <property type="match status" value="1"/>
</dbReference>
<accession>A0A853BAP9</accession>
<comment type="caution">
    <text evidence="2">The sequence shown here is derived from an EMBL/GenBank/DDBJ whole genome shotgun (WGS) entry which is preliminary data.</text>
</comment>
<dbReference type="InterPro" id="IPR052513">
    <property type="entry name" value="Thioester_dehydratase-like"/>
</dbReference>
<dbReference type="EMBL" id="JACCFK010000002">
    <property type="protein sequence ID" value="NYI91822.1"/>
    <property type="molecule type" value="Genomic_DNA"/>
</dbReference>
<evidence type="ECO:0008006" key="4">
    <source>
        <dbReference type="Google" id="ProtNLM"/>
    </source>
</evidence>
<organism evidence="2 3">
    <name type="scientific">Amycolatopsis endophytica</name>
    <dbReference type="NCBI Taxonomy" id="860233"/>
    <lineage>
        <taxon>Bacteria</taxon>
        <taxon>Bacillati</taxon>
        <taxon>Actinomycetota</taxon>
        <taxon>Actinomycetes</taxon>
        <taxon>Pseudonocardiales</taxon>
        <taxon>Pseudonocardiaceae</taxon>
        <taxon>Amycolatopsis</taxon>
    </lineage>
</organism>
<dbReference type="SUPFAM" id="SSF50249">
    <property type="entry name" value="Nucleic acid-binding proteins"/>
    <property type="match status" value="1"/>
</dbReference>
<evidence type="ECO:0000313" key="2">
    <source>
        <dbReference type="EMBL" id="NYI91822.1"/>
    </source>
</evidence>
<name>A0A853BAP9_9PSEU</name>
<evidence type="ECO:0000313" key="3">
    <source>
        <dbReference type="Proteomes" id="UP000549616"/>
    </source>
</evidence>
<dbReference type="RefSeq" id="WP_179776148.1">
    <property type="nucleotide sequence ID" value="NZ_JACCFK010000002.1"/>
</dbReference>
<dbReference type="InterPro" id="IPR012340">
    <property type="entry name" value="NA-bd_OB-fold"/>
</dbReference>
<gene>
    <name evidence="2" type="ORF">HNR02_005197</name>
</gene>
<dbReference type="PANTHER" id="PTHR34075:SF5">
    <property type="entry name" value="BLR3430 PROTEIN"/>
    <property type="match status" value="1"/>
</dbReference>
<sequence>MTTRTETTSAGTDRRIVGAGGIRPDGTPILTISVCPRCTRRWFPQRQICAACAHDELDHVEAGRGGIAYASTVVRIGAPGFATPYVLSYVDVDGVRVLTHTDPADPSKPEALTPGTRVTFTVGPIGTTGEVELWSYRVRAADAPGIDR</sequence>
<feature type="compositionally biased region" description="Polar residues" evidence="1">
    <location>
        <begin position="1"/>
        <end position="11"/>
    </location>
</feature>
<dbReference type="AlphaFoldDB" id="A0A853BAP9"/>
<keyword evidence="3" id="KW-1185">Reference proteome</keyword>
<feature type="region of interest" description="Disordered" evidence="1">
    <location>
        <begin position="1"/>
        <end position="22"/>
    </location>
</feature>
<proteinExistence type="predicted"/>
<protein>
    <recommendedName>
        <fullName evidence="4">DUF35 domain-containing protein</fullName>
    </recommendedName>
</protein>
<evidence type="ECO:0000256" key="1">
    <source>
        <dbReference type="SAM" id="MobiDB-lite"/>
    </source>
</evidence>